<dbReference type="GO" id="GO:0002934">
    <property type="term" value="P:desmosome organization"/>
    <property type="evidence" value="ECO:0007669"/>
    <property type="project" value="UniProtKB-ARBA"/>
</dbReference>
<keyword evidence="16" id="KW-1185">Reference proteome</keyword>
<dbReference type="PANTHER" id="PTHR23169:SF26">
    <property type="entry name" value="DESMOPLAKIN"/>
    <property type="match status" value="1"/>
</dbReference>
<dbReference type="SUPFAM" id="SSF46966">
    <property type="entry name" value="Spectrin repeat"/>
    <property type="match status" value="4"/>
</dbReference>
<evidence type="ECO:0000256" key="3">
    <source>
        <dbReference type="ARBA" id="ARBA00009109"/>
    </source>
</evidence>
<evidence type="ECO:0000256" key="11">
    <source>
        <dbReference type="SAM" id="Coils"/>
    </source>
</evidence>
<evidence type="ECO:0000313" key="15">
    <source>
        <dbReference type="Ensembl" id="ENSECRP00000003908.1"/>
    </source>
</evidence>
<comment type="function">
    <text evidence="10">Involved in the organization of desmosome cell-cell junctions. Of particular importance in cell adhesion in the skin and during cardiac development. May also play a role in the regulation of Wnt, TGF-beta and Hippo signaling pathways.</text>
</comment>
<sequence length="2800" mass="321122">MSGMGSMNRINTIGERSNSRQDLTSYSYTQRSEGYGGGAGNGYNTEMLKYSRSMSGGGGGGGANYTTYMTSQGDTMQMLHSRISELMRTCEETLRKAEASLQNDMRYAETGQSLRRRYDTDSLLAMANEQLMEIDQCIRDMKQSGQPVDHLQRRNSQYKEQLRALYSSIGAQKYRKSSSGNMNKGMDEMYQSYEDAINWIQKQKHAIDNLPWGEDRTTIEEQIFRQKNFTRDLEKAPTILKAKADMEGNRPMIARLEEEHRTLMKMSNERLDQLRQLSEVIDEISREIMWVNEREEEELVYDWSDKNKNIAQKQELYSKLMSQLEDKEKQLNKLKQKVDNLLMNGHPAKDKIEAYMETLQTQWSWILQIIKCIDVHLKENAAYFQFFSDAQTTENSLKKQQELLRSKFVCDKNTQLPRIQDLIRDLEKEKERTSEFKRHVQHLINRSKTIVQLKPRSPEYKITSPVILKALCDFKLEQKTINKDNDSILQDNSQRSKWKVTGPGGLEMEVPSVCLIIPPPNPLSINIASKIEQYYEAILTIWNQLFINLKSIESWHYLMADITTINSLTINTLKTMRPEDYRRIIKNLEIHYQEFLKNSKGSEIIGEEDKKKIQAEYNVVREHYDELIVNLPQERKEENIVVSNNANDIYGNGILISSTTAQPQAKVPVFTSVPSLGSTPGSASSIPSFSNPLNLNTGSRGKSASITRKSDYIGAVGSVDVRYSTDVTDSSSGRSSISSQRLLDLQQYRQRLEVYELDMTRHIHIPIGGDMVKECNQRITMMEGIYGDLRAMQDDFSKLKEQISRQLSEIKDQDQRSFLESELKIISKRLDCLNGFTNLYVERLKALRSLLQHIAMAEDTIKLYEARLTEEETISLDPEKVEVYRSALKQMKAEVDQNKNIFASLYDDLQKATFYNNQIDQSLHKCDVDISNYTEKVGQMSDRWQRIQTQIDSRLWDLEKQLKQLKYYRDNKDTVNNWINVTKQRQDSLMSASFGDSKALIENLNDQKSLHTEIIGRRDKVDEVQRSAELGSSAIKDYELQLASYSAGLETLLNIPIKKTMVQSPSTVILQESADINTRYIELLTRSGDYYKFLSEMLKNMEELKIRNTKIDLLEEELRLAKDENLDNSHKNKFFNENLAKLQAECSEYKSKILALEEYKLKYELECNSAKQNLGSSFNQVKDLNDQVIKLTFEIEEERRKRKLVEDRYSNQKEEYDLFIKKRQKELDELSWQKLDSEKIIKDKERDIERLKSQLRDEEERRKDYESQLAKVRSQHNQELLNLKTTYESEINVTKTTIQQISKQKHESTEDLKLQLERALAENRGLKEEVERVKASILDTEHLWKKAEENAHQQKASSSEEVRKRRELEIQLETFNKQISEQTLKHKQAQEDTSKAIADKNRELEKFRQLYEEAKLKMKAMEVENEEVKRNQVDLEKKIHSHTEMISNLKVTSQEANVVKADLDRASREKSNLEQETIQLRSSITEIKAIKSQLESDLALHKQAALDESTKRKKLEEELEHLTRSSKEQTNTINHLRLQIEDISIIKEKTEHGLKLQQDSLDKSIKERQKTVEELNQMTIELRAMQQKLLVEHESVKEANSRNEQLYKTIEEKSKLLNEARSEIDRLQSLTQNLTKERLKLEEEIRSLRQELDDIRKNKENVDSDRMAMVTELQLQLQASSKRILEHQGLIKELSNEREKLKLEIDKFQKQTLEVNNMAQESQSNYNELLQEKESLLLKLKMMEQDKARLQRYEDDLSRVKASLESELRLKQRFQDENQQIRTELSTLKIQCEKKEEAARKYNIEKDKYEREKISMSSEIERLLGELKMIEEKYRRRLAEAEKEKDQWEKLHAKMQIEVQSLNQRPAFSNIYTQTDENVVTVDSSKLVFDGLRKKVTAKQLYDCKLIDKITLNQMLKGQTTTDIVANDIQPNLKGTGVIAGIFVTPKEKLTLSEAKNKKHIEREPALMLLEAQAATGYIIDPKQNEKLTVNEACERGLIDSEDKERLLTAEAAATGFMDPYTGKLISAGQAVKKDMIDRKSAARYLEAQLAAGGIVDPVNSVFVPGNVALERGLVDDDLYRALNDPIDEPKNFLDPVSKKNVSYQQLKQRCKTEPHSGLLMLPAPKKSLSIAGLRKPVSMDELVKSEIIEASKVSELSAEQVEAIAKPYLQGSSCIAGIYDEVKERTYGIYEAMKEGLLRPGTTLELLEAQAATGFMVDPVNNLWLTVEEAHNRGLIGNEFKAKLLAAERAVTGYTDPLTGNTISLFQAMQQGLIEKGHGIRLLEAQIATGGIIDPVASHRLKVEIAYKRGYFDKEMNEILSDPGDDTKGFFDPNTEENLTYLQLKERCITDKKTGLCLLPLKDKKKQQKTTQKNTLRKRRVVIVDPDTQKEMTVREAYHKDLIDYETFLELSEQECEWEEITVTSSDGKTRVVLVDRKTGRQYDIQDLLDKGFIDQSAFEKYRTGTMTLTQFADMISNKTNGETSVSTFSVESTSRKVTSAVSTFGVESTGHKITSSSPSSPSPMTSSTSQKHFSSYSISLGNFSEQAEQSSPIAAIFDTETLEKVTISEGIRRSIVDLITGQRILEAQACTGGIINPADGQKFSVEEAVKQGLIEEDMVPRLKQAYKAYTGFEDMKTKRKLSVAEAIKEKWLPYEAAQRFMEYQYLTGGLIEPGVPGRRTMEEAIRKGMLDGRAAQKLQDTSSYGKHLTCPKTKLKISYKEALDNSMVEEKTGLRMLQAASMSSKGISSPYNVSSAPGSRSGSRAGSRSGSRRGSIDNGLSSSFSFSLSTTTTSTSNY</sequence>
<evidence type="ECO:0000256" key="5">
    <source>
        <dbReference type="ARBA" id="ARBA00022553"/>
    </source>
</evidence>
<evidence type="ECO:0000256" key="8">
    <source>
        <dbReference type="ARBA" id="ARBA00023054"/>
    </source>
</evidence>
<dbReference type="GO" id="GO:0060047">
    <property type="term" value="P:heart contraction"/>
    <property type="evidence" value="ECO:0007669"/>
    <property type="project" value="UniProtKB-ARBA"/>
</dbReference>
<dbReference type="GO" id="GO:0031101">
    <property type="term" value="P:fin regeneration"/>
    <property type="evidence" value="ECO:0007669"/>
    <property type="project" value="UniProtKB-ARBA"/>
</dbReference>
<dbReference type="Pfam" id="PF21097">
    <property type="entry name" value="SR_plectin_7"/>
    <property type="match status" value="1"/>
</dbReference>
<evidence type="ECO:0000256" key="6">
    <source>
        <dbReference type="ARBA" id="ARBA00022737"/>
    </source>
</evidence>
<dbReference type="GO" id="GO:0005198">
    <property type="term" value="F:structural molecule activity"/>
    <property type="evidence" value="ECO:0007669"/>
    <property type="project" value="TreeGrafter"/>
</dbReference>
<dbReference type="InterPro" id="IPR018159">
    <property type="entry name" value="Spectrin/alpha-actinin"/>
</dbReference>
<feature type="compositionally biased region" description="Low complexity" evidence="12">
    <location>
        <begin position="2782"/>
        <end position="2800"/>
    </location>
</feature>
<proteinExistence type="inferred from homology"/>
<dbReference type="InterPro" id="IPR041615">
    <property type="entry name" value="Desmoplakin_SH3"/>
</dbReference>
<dbReference type="Pfam" id="PF17902">
    <property type="entry name" value="SH3_10"/>
    <property type="match status" value="1"/>
</dbReference>
<dbReference type="GO" id="GO:0030057">
    <property type="term" value="C:desmosome"/>
    <property type="evidence" value="ECO:0007669"/>
    <property type="project" value="UniProtKB-SubCell"/>
</dbReference>
<feature type="region of interest" description="Disordered" evidence="12">
    <location>
        <begin position="1"/>
        <end position="22"/>
    </location>
</feature>
<dbReference type="OrthoDB" id="8938928at2759"/>
<dbReference type="CDD" id="cd00176">
    <property type="entry name" value="SPEC"/>
    <property type="match status" value="1"/>
</dbReference>
<evidence type="ECO:0000256" key="2">
    <source>
        <dbReference type="ARBA" id="ARBA00004568"/>
    </source>
</evidence>
<dbReference type="GO" id="GO:0045104">
    <property type="term" value="P:intermediate filament cytoskeleton organization"/>
    <property type="evidence" value="ECO:0007669"/>
    <property type="project" value="InterPro"/>
</dbReference>
<dbReference type="GO" id="GO:0042060">
    <property type="term" value="P:wound healing"/>
    <property type="evidence" value="ECO:0007669"/>
    <property type="project" value="TreeGrafter"/>
</dbReference>
<dbReference type="InterPro" id="IPR035915">
    <property type="entry name" value="Plakin_repeat_sf"/>
</dbReference>
<evidence type="ECO:0000256" key="9">
    <source>
        <dbReference type="ARBA" id="ARBA00023136"/>
    </source>
</evidence>
<comment type="similarity">
    <text evidence="3">Belongs to the plakin or cytolinker family.</text>
</comment>
<dbReference type="Gene3D" id="1.20.58.1060">
    <property type="match status" value="1"/>
</dbReference>
<dbReference type="Gene3D" id="2.30.30.40">
    <property type="entry name" value="SH3 Domains"/>
    <property type="match status" value="1"/>
</dbReference>
<feature type="compositionally biased region" description="Low complexity" evidence="12">
    <location>
        <begin position="2756"/>
        <end position="2775"/>
    </location>
</feature>
<feature type="region of interest" description="Disordered" evidence="12">
    <location>
        <begin position="2747"/>
        <end position="2800"/>
    </location>
</feature>
<feature type="region of interest" description="Disordered" evidence="12">
    <location>
        <begin position="2510"/>
        <end position="2532"/>
    </location>
</feature>
<keyword evidence="7" id="KW-0965">Cell junction</keyword>
<feature type="compositionally biased region" description="Low complexity" evidence="12">
    <location>
        <begin position="2516"/>
        <end position="2531"/>
    </location>
</feature>
<dbReference type="Gene3D" id="3.90.1290.10">
    <property type="entry name" value="Plakin repeat"/>
    <property type="match status" value="3"/>
</dbReference>
<keyword evidence="4" id="KW-1003">Cell membrane</keyword>
<keyword evidence="8 11" id="KW-0175">Coiled coil</keyword>
<feature type="coiled-coil region" evidence="11">
    <location>
        <begin position="310"/>
        <end position="344"/>
    </location>
</feature>
<evidence type="ECO:0000313" key="16">
    <source>
        <dbReference type="Proteomes" id="UP000694620"/>
    </source>
</evidence>
<evidence type="ECO:0000259" key="13">
    <source>
        <dbReference type="Pfam" id="PF17902"/>
    </source>
</evidence>
<dbReference type="GO" id="GO:0098609">
    <property type="term" value="P:cell-cell adhesion"/>
    <property type="evidence" value="ECO:0007669"/>
    <property type="project" value="TreeGrafter"/>
</dbReference>
<dbReference type="FunFam" id="3.90.1290.10:FF:000002">
    <property type="entry name" value="Plectin a"/>
    <property type="match status" value="1"/>
</dbReference>
<evidence type="ECO:0000256" key="4">
    <source>
        <dbReference type="ARBA" id="ARBA00022475"/>
    </source>
</evidence>
<comment type="subcellular location">
    <subcellularLocation>
        <location evidence="2">Cell junction</location>
        <location evidence="2">Desmosome</location>
    </subcellularLocation>
    <subcellularLocation>
        <location evidence="1">Cell membrane</location>
    </subcellularLocation>
</comment>
<evidence type="ECO:0000259" key="14">
    <source>
        <dbReference type="Pfam" id="PF18373"/>
    </source>
</evidence>
<feature type="coiled-coil region" evidence="11">
    <location>
        <begin position="1365"/>
        <end position="1532"/>
    </location>
</feature>
<dbReference type="Gene3D" id="3.30.160.780">
    <property type="match status" value="1"/>
</dbReference>
<gene>
    <name evidence="15" type="primary">DSP</name>
</gene>
<dbReference type="InterPro" id="IPR043197">
    <property type="entry name" value="Plakin"/>
</dbReference>
<feature type="compositionally biased region" description="Polar residues" evidence="12">
    <location>
        <begin position="8"/>
        <end position="22"/>
    </location>
</feature>
<dbReference type="FunFam" id="1.20.58.60:FF:000010">
    <property type="entry name" value="plectin isoform X2"/>
    <property type="match status" value="1"/>
</dbReference>
<dbReference type="FunFam" id="3.90.1290.10:FF:000001">
    <property type="entry name" value="Plectin a"/>
    <property type="match status" value="2"/>
</dbReference>
<dbReference type="Pfam" id="PF21019">
    <property type="entry name" value="Spectrin_3"/>
    <property type="match status" value="1"/>
</dbReference>
<reference evidence="15" key="3">
    <citation type="submission" date="2025-09" db="UniProtKB">
        <authorList>
            <consortium name="Ensembl"/>
        </authorList>
    </citation>
    <scope>IDENTIFICATION</scope>
</reference>
<keyword evidence="5" id="KW-0597">Phosphoprotein</keyword>
<protein>
    <submittedName>
        <fullName evidence="15">Desmoplakin</fullName>
    </submittedName>
</protein>
<dbReference type="GeneTree" id="ENSGT00940000154843"/>
<dbReference type="InterPro" id="IPR041573">
    <property type="entry name" value="Desmoplakin_Spectrin-like"/>
</dbReference>
<reference evidence="15" key="1">
    <citation type="submission" date="2021-06" db="EMBL/GenBank/DDBJ databases">
        <authorList>
            <consortium name="Wellcome Sanger Institute Data Sharing"/>
        </authorList>
    </citation>
    <scope>NUCLEOTIDE SEQUENCE [LARGE SCALE GENOMIC DNA]</scope>
</reference>
<keyword evidence="6" id="KW-0677">Repeat</keyword>
<name>A0A8C4RMQ2_ERPCA</name>
<organism evidence="15 16">
    <name type="scientific">Erpetoichthys calabaricus</name>
    <name type="common">Rope fish</name>
    <name type="synonym">Calamoichthys calabaricus</name>
    <dbReference type="NCBI Taxonomy" id="27687"/>
    <lineage>
        <taxon>Eukaryota</taxon>
        <taxon>Metazoa</taxon>
        <taxon>Chordata</taxon>
        <taxon>Craniata</taxon>
        <taxon>Vertebrata</taxon>
        <taxon>Euteleostomi</taxon>
        <taxon>Actinopterygii</taxon>
        <taxon>Polypteriformes</taxon>
        <taxon>Polypteridae</taxon>
        <taxon>Erpetoichthys</taxon>
    </lineage>
</organism>
<dbReference type="SMART" id="SM00250">
    <property type="entry name" value="PLEC"/>
    <property type="match status" value="17"/>
</dbReference>
<dbReference type="GO" id="GO:0061436">
    <property type="term" value="P:establishment of skin barrier"/>
    <property type="evidence" value="ECO:0007669"/>
    <property type="project" value="UniProtKB-ARBA"/>
</dbReference>
<dbReference type="GO" id="GO:0005737">
    <property type="term" value="C:cytoplasm"/>
    <property type="evidence" value="ECO:0007669"/>
    <property type="project" value="TreeGrafter"/>
</dbReference>
<evidence type="ECO:0000256" key="7">
    <source>
        <dbReference type="ARBA" id="ARBA00022949"/>
    </source>
</evidence>
<dbReference type="InterPro" id="IPR001101">
    <property type="entry name" value="Plectin_repeat"/>
</dbReference>
<reference evidence="15" key="2">
    <citation type="submission" date="2025-08" db="UniProtKB">
        <authorList>
            <consortium name="Ensembl"/>
        </authorList>
    </citation>
    <scope>IDENTIFICATION</scope>
</reference>
<dbReference type="FunFam" id="3.30.160.780:FF:000001">
    <property type="entry name" value="Plectin a"/>
    <property type="match status" value="1"/>
</dbReference>
<dbReference type="Pfam" id="PF00681">
    <property type="entry name" value="Plectin"/>
    <property type="match status" value="8"/>
</dbReference>
<dbReference type="Gene3D" id="1.20.58.60">
    <property type="match status" value="2"/>
</dbReference>
<dbReference type="SUPFAM" id="SSF75399">
    <property type="entry name" value="Plakin repeat"/>
    <property type="match status" value="4"/>
</dbReference>
<dbReference type="Proteomes" id="UP000694620">
    <property type="component" value="Chromosome 6"/>
</dbReference>
<feature type="coiled-coil region" evidence="11">
    <location>
        <begin position="1104"/>
        <end position="1275"/>
    </location>
</feature>
<accession>A0A8C4RMQ2</accession>
<feature type="coiled-coil region" evidence="11">
    <location>
        <begin position="789"/>
        <end position="816"/>
    </location>
</feature>
<feature type="domain" description="Desmoplakin spectrin-like" evidence="14">
    <location>
        <begin position="554"/>
        <end position="629"/>
    </location>
</feature>
<evidence type="ECO:0000256" key="10">
    <source>
        <dbReference type="ARBA" id="ARBA00056058"/>
    </source>
</evidence>
<feature type="coiled-coil region" evidence="11">
    <location>
        <begin position="1568"/>
        <end position="1865"/>
    </location>
</feature>
<dbReference type="Ensembl" id="ENSECRT00000003971.1">
    <property type="protein sequence ID" value="ENSECRP00000003908.1"/>
    <property type="gene ID" value="ENSECRG00000002661.1"/>
</dbReference>
<dbReference type="GO" id="GO:0005886">
    <property type="term" value="C:plasma membrane"/>
    <property type="evidence" value="ECO:0007669"/>
    <property type="project" value="UniProtKB-SubCell"/>
</dbReference>
<evidence type="ECO:0000256" key="12">
    <source>
        <dbReference type="SAM" id="MobiDB-lite"/>
    </source>
</evidence>
<dbReference type="GO" id="GO:0014704">
    <property type="term" value="C:intercalated disc"/>
    <property type="evidence" value="ECO:0007669"/>
    <property type="project" value="TreeGrafter"/>
</dbReference>
<feature type="domain" description="Desmoplakin SH3" evidence="13">
    <location>
        <begin position="452"/>
        <end position="518"/>
    </location>
</feature>
<dbReference type="Pfam" id="PF18373">
    <property type="entry name" value="Spectrin_2"/>
    <property type="match status" value="1"/>
</dbReference>
<feature type="coiled-coil region" evidence="11">
    <location>
        <begin position="1309"/>
        <end position="1336"/>
    </location>
</feature>
<evidence type="ECO:0000256" key="1">
    <source>
        <dbReference type="ARBA" id="ARBA00004236"/>
    </source>
</evidence>
<dbReference type="GO" id="GO:0005882">
    <property type="term" value="C:intermediate filament"/>
    <property type="evidence" value="ECO:0007669"/>
    <property type="project" value="TreeGrafter"/>
</dbReference>
<keyword evidence="9" id="KW-0472">Membrane</keyword>
<dbReference type="PANTHER" id="PTHR23169">
    <property type="entry name" value="ENVOPLAKIN"/>
    <property type="match status" value="1"/>
</dbReference>